<evidence type="ECO:0008006" key="4">
    <source>
        <dbReference type="Google" id="ProtNLM"/>
    </source>
</evidence>
<dbReference type="Proteomes" id="UP000028488">
    <property type="component" value="Plasmid pPDG1"/>
</dbReference>
<feature type="signal peptide" evidence="1">
    <location>
        <begin position="1"/>
        <end position="30"/>
    </location>
</feature>
<proteinExistence type="predicted"/>
<sequence>MRLTRLATAVATTTVAAAAIATAGAGAAQATTYYGDKVRSSIYYSGTNCMNYVIWKEDGSKFDGYTCRGVVEVDQIVNKGDWLGIEPTPAAGLYVSCHTFNLRTYETLVSKGEYWDEDYAGSGSLGSLFGPPPPMCMFHA</sequence>
<keyword evidence="1" id="KW-0732">Signal</keyword>
<keyword evidence="2" id="KW-0614">Plasmid</keyword>
<dbReference type="AlphaFoldDB" id="A0A076EYC3"/>
<accession>A0A076EYC3</accession>
<protein>
    <recommendedName>
        <fullName evidence="4">Secreted protein</fullName>
    </recommendedName>
</protein>
<name>A0A076EYC3_RHOOP</name>
<organism evidence="2 3">
    <name type="scientific">Rhodococcus opacus</name>
    <name type="common">Nocardia opaca</name>
    <dbReference type="NCBI Taxonomy" id="37919"/>
    <lineage>
        <taxon>Bacteria</taxon>
        <taxon>Bacillati</taxon>
        <taxon>Actinomycetota</taxon>
        <taxon>Actinomycetes</taxon>
        <taxon>Mycobacteriales</taxon>
        <taxon>Nocardiaceae</taxon>
        <taxon>Rhodococcus</taxon>
    </lineage>
</organism>
<gene>
    <name evidence="2" type="ORF">EP51_39395</name>
</gene>
<geneLocation type="plasmid" evidence="2 3">
    <name>pPDG1</name>
</geneLocation>
<evidence type="ECO:0000313" key="3">
    <source>
        <dbReference type="Proteomes" id="UP000028488"/>
    </source>
</evidence>
<feature type="chain" id="PRO_5001711522" description="Secreted protein" evidence="1">
    <location>
        <begin position="31"/>
        <end position="140"/>
    </location>
</feature>
<reference evidence="2 3" key="1">
    <citation type="submission" date="2014-07" db="EMBL/GenBank/DDBJ databases">
        <title>Genome Sequence of Rhodococcus opacus Strain R7, a Biodegrader of Mono- and Polycyclic Aromatic Hydrocarbons.</title>
        <authorList>
            <person name="Di Gennaro P."/>
            <person name="Zampolli J."/>
            <person name="Presti I."/>
            <person name="Cappelletti M."/>
            <person name="D'Ursi P."/>
            <person name="Orro A."/>
            <person name="Mezzelani A."/>
            <person name="Milanesi L."/>
        </authorList>
    </citation>
    <scope>NUCLEOTIDE SEQUENCE [LARGE SCALE GENOMIC DNA]</scope>
    <source>
        <strain evidence="2 3">R7</strain>
        <plasmid evidence="2">pPDG1</plasmid>
    </source>
</reference>
<dbReference type="EMBL" id="CP008948">
    <property type="protein sequence ID" value="AII10378.1"/>
    <property type="molecule type" value="Genomic_DNA"/>
</dbReference>
<evidence type="ECO:0000313" key="2">
    <source>
        <dbReference type="EMBL" id="AII10378.1"/>
    </source>
</evidence>
<evidence type="ECO:0000256" key="1">
    <source>
        <dbReference type="SAM" id="SignalP"/>
    </source>
</evidence>